<sequence>MQPAGNTRVSAAMTGYLSNPQLTMGKSMLKAFISLLLLGLLTGCGFHLRGTGPGTFPYTTAHVIGESAVAQQLKQSLSTLPSVTLNALKPAVVINIMSDSTEQKVLTVNNAGRVSEYRLFYRVTYSVQAGEQQLIENGKLQLNRDYSYDENNSLGKDAEAGLLIADMQQDAAQQILRRISALAKLKDAQ</sequence>
<dbReference type="Gene3D" id="3.30.160.150">
    <property type="entry name" value="Lipoprotein like domain"/>
    <property type="match status" value="1"/>
</dbReference>
<accession>A0ABX0KTR4</accession>
<comment type="similarity">
    <text evidence="6">Belongs to the LptE lipoprotein family.</text>
</comment>
<keyword evidence="1" id="KW-0732">Signal</keyword>
<gene>
    <name evidence="6" type="primary">lptE</name>
    <name evidence="7" type="ORF">HA050_18370</name>
</gene>
<keyword evidence="4 6" id="KW-0998">Cell outer membrane</keyword>
<keyword evidence="8" id="KW-1185">Reference proteome</keyword>
<dbReference type="EMBL" id="JAAOLX010000011">
    <property type="protein sequence ID" value="NHQ88075.1"/>
    <property type="molecule type" value="Genomic_DNA"/>
</dbReference>
<evidence type="ECO:0000256" key="6">
    <source>
        <dbReference type="HAMAP-Rule" id="MF_01186"/>
    </source>
</evidence>
<comment type="caution">
    <text evidence="7">The sequence shown here is derived from an EMBL/GenBank/DDBJ whole genome shotgun (WGS) entry which is preliminary data.</text>
</comment>
<organism evidence="7 8">
    <name type="scientific">Iodobacter violaceini</name>
    <dbReference type="NCBI Taxonomy" id="3044271"/>
    <lineage>
        <taxon>Bacteria</taxon>
        <taxon>Pseudomonadati</taxon>
        <taxon>Pseudomonadota</taxon>
        <taxon>Betaproteobacteria</taxon>
        <taxon>Neisseriales</taxon>
        <taxon>Chitinibacteraceae</taxon>
        <taxon>Iodobacter</taxon>
    </lineage>
</organism>
<protein>
    <recommendedName>
        <fullName evidence="6">LPS-assembly lipoprotein LptE</fullName>
    </recommendedName>
</protein>
<evidence type="ECO:0000256" key="5">
    <source>
        <dbReference type="ARBA" id="ARBA00023288"/>
    </source>
</evidence>
<keyword evidence="5" id="KW-0449">Lipoprotein</keyword>
<name>A0ABX0KTR4_9NEIS</name>
<evidence type="ECO:0000256" key="3">
    <source>
        <dbReference type="ARBA" id="ARBA00023139"/>
    </source>
</evidence>
<evidence type="ECO:0000256" key="2">
    <source>
        <dbReference type="ARBA" id="ARBA00023136"/>
    </source>
</evidence>
<dbReference type="PANTHER" id="PTHR38098:SF1">
    <property type="entry name" value="LPS-ASSEMBLY LIPOPROTEIN LPTE"/>
    <property type="match status" value="1"/>
</dbReference>
<evidence type="ECO:0000256" key="1">
    <source>
        <dbReference type="ARBA" id="ARBA00022729"/>
    </source>
</evidence>
<keyword evidence="3" id="KW-0564">Palmitate</keyword>
<comment type="subunit">
    <text evidence="6">Component of the lipopolysaccharide transport and assembly complex. Interacts with LptD.</text>
</comment>
<comment type="function">
    <text evidence="6">Together with LptD, is involved in the assembly of lipopolysaccharide (LPS) at the surface of the outer membrane. Required for the proper assembly of LptD. Binds LPS and may serve as the LPS recognition site at the outer membrane.</text>
</comment>
<dbReference type="PANTHER" id="PTHR38098">
    <property type="entry name" value="LPS-ASSEMBLY LIPOPROTEIN LPTE"/>
    <property type="match status" value="1"/>
</dbReference>
<reference evidence="7 8" key="1">
    <citation type="submission" date="2020-03" db="EMBL/GenBank/DDBJ databases">
        <title>Draft genome sequence of environmentally isolated violet-colored cultures.</title>
        <authorList>
            <person name="Wilson H.S."/>
        </authorList>
    </citation>
    <scope>NUCLEOTIDE SEQUENCE [LARGE SCALE GENOMIC DNA]</scope>
    <source>
        <strain evidence="7 8">HSC-16F04</strain>
    </source>
</reference>
<dbReference type="Pfam" id="PF04390">
    <property type="entry name" value="LptE"/>
    <property type="match status" value="1"/>
</dbReference>
<evidence type="ECO:0000256" key="4">
    <source>
        <dbReference type="ARBA" id="ARBA00023237"/>
    </source>
</evidence>
<keyword evidence="2 6" id="KW-0472">Membrane</keyword>
<dbReference type="InterPro" id="IPR007485">
    <property type="entry name" value="LPS_assembly_LptE"/>
</dbReference>
<evidence type="ECO:0000313" key="8">
    <source>
        <dbReference type="Proteomes" id="UP000712570"/>
    </source>
</evidence>
<evidence type="ECO:0000313" key="7">
    <source>
        <dbReference type="EMBL" id="NHQ88075.1"/>
    </source>
</evidence>
<dbReference type="HAMAP" id="MF_01186">
    <property type="entry name" value="LPS_assembly_LptE"/>
    <property type="match status" value="1"/>
</dbReference>
<proteinExistence type="inferred from homology"/>
<dbReference type="Proteomes" id="UP000712570">
    <property type="component" value="Unassembled WGS sequence"/>
</dbReference>
<dbReference type="RefSeq" id="WP_166829416.1">
    <property type="nucleotide sequence ID" value="NZ_JAAOLX010000011.1"/>
</dbReference>